<evidence type="ECO:0000313" key="2">
    <source>
        <dbReference type="Proteomes" id="UP000756132"/>
    </source>
</evidence>
<evidence type="ECO:0000313" key="1">
    <source>
        <dbReference type="EMBL" id="UJO16357.1"/>
    </source>
</evidence>
<dbReference type="EMBL" id="CP090166">
    <property type="protein sequence ID" value="UJO16357.1"/>
    <property type="molecule type" value="Genomic_DNA"/>
</dbReference>
<dbReference type="AlphaFoldDB" id="A0A9Q8LF88"/>
<reference evidence="1" key="1">
    <citation type="submission" date="2021-12" db="EMBL/GenBank/DDBJ databases">
        <authorList>
            <person name="Zaccaron A."/>
            <person name="Stergiopoulos I."/>
        </authorList>
    </citation>
    <scope>NUCLEOTIDE SEQUENCE</scope>
    <source>
        <strain evidence="1">Race5_Kim</strain>
    </source>
</reference>
<proteinExistence type="predicted"/>
<organism evidence="1 2">
    <name type="scientific">Passalora fulva</name>
    <name type="common">Tomato leaf mold</name>
    <name type="synonym">Cladosporium fulvum</name>
    <dbReference type="NCBI Taxonomy" id="5499"/>
    <lineage>
        <taxon>Eukaryota</taxon>
        <taxon>Fungi</taxon>
        <taxon>Dikarya</taxon>
        <taxon>Ascomycota</taxon>
        <taxon>Pezizomycotina</taxon>
        <taxon>Dothideomycetes</taxon>
        <taxon>Dothideomycetidae</taxon>
        <taxon>Mycosphaerellales</taxon>
        <taxon>Mycosphaerellaceae</taxon>
        <taxon>Fulvia</taxon>
    </lineage>
</organism>
<dbReference type="Proteomes" id="UP000756132">
    <property type="component" value="Chromosome 4"/>
</dbReference>
<protein>
    <submittedName>
        <fullName evidence="1">Uncharacterized protein</fullName>
    </submittedName>
</protein>
<gene>
    <name evidence="1" type="ORF">CLAFUR5_04097</name>
</gene>
<keyword evidence="2" id="KW-1185">Reference proteome</keyword>
<accession>A0A9Q8LF88</accession>
<sequence>MKPTTIISGFEKCGIYPFNPEPILARARQDLAALRSNKRVSTPEPIVNDKQLPTTVRTFGRYTAALIADPLIDESIKQRLEPLFRGAQIAIVEGAEAVAELNNTTVRQNARNARNTQKRQHLQRGGVMKAINVRAAIQEREENTVKQLEAQLARARTGELRHRISKTMSYIKGTYNRPAYPVERRKIMPICLACMDDIANR</sequence>
<reference evidence="1" key="2">
    <citation type="journal article" date="2022" name="Microb. Genom.">
        <title>A chromosome-scale genome assembly of the tomato pathogen Cladosporium fulvum reveals a compartmentalized genome architecture and the presence of a dispensable chromosome.</title>
        <authorList>
            <person name="Zaccaron A.Z."/>
            <person name="Chen L.H."/>
            <person name="Samaras A."/>
            <person name="Stergiopoulos I."/>
        </authorList>
    </citation>
    <scope>NUCLEOTIDE SEQUENCE</scope>
    <source>
        <strain evidence="1">Race5_Kim</strain>
    </source>
</reference>
<name>A0A9Q8LF88_PASFU</name>